<evidence type="ECO:0000256" key="13">
    <source>
        <dbReference type="PIRSR" id="PIRSR602403-1"/>
    </source>
</evidence>
<accession>A0A6P6XN72</accession>
<proteinExistence type="inferred from homology"/>
<dbReference type="InterPro" id="IPR002403">
    <property type="entry name" value="Cyt_P450_E_grp-IV"/>
</dbReference>
<keyword evidence="15" id="KW-1133">Transmembrane helix</keyword>
<comment type="function">
    <text evidence="2">May be involved in the metabolism of insect hormones and in the breakdown of synthetic insecticides.</text>
</comment>
<dbReference type="GO" id="GO:0020037">
    <property type="term" value="F:heme binding"/>
    <property type="evidence" value="ECO:0007669"/>
    <property type="project" value="InterPro"/>
</dbReference>
<keyword evidence="15" id="KW-0472">Membrane</keyword>
<dbReference type="PROSITE" id="PS00086">
    <property type="entry name" value="CYTOCHROME_P450"/>
    <property type="match status" value="1"/>
</dbReference>
<keyword evidence="15" id="KW-0812">Transmembrane</keyword>
<feature type="transmembrane region" description="Helical" evidence="15">
    <location>
        <begin position="6"/>
        <end position="24"/>
    </location>
</feature>
<keyword evidence="8" id="KW-0256">Endoplasmic reticulum</keyword>
<dbReference type="InterPro" id="IPR001128">
    <property type="entry name" value="Cyt_P450"/>
</dbReference>
<dbReference type="FunFam" id="1.10.630.10:FF:000182">
    <property type="entry name" value="Cytochrome P450 3A4"/>
    <property type="match status" value="1"/>
</dbReference>
<evidence type="ECO:0000256" key="7">
    <source>
        <dbReference type="ARBA" id="ARBA00022723"/>
    </source>
</evidence>
<evidence type="ECO:0000256" key="10">
    <source>
        <dbReference type="ARBA" id="ARBA00023004"/>
    </source>
</evidence>
<evidence type="ECO:0000256" key="12">
    <source>
        <dbReference type="ARBA" id="ARBA00043906"/>
    </source>
</evidence>
<dbReference type="KEGG" id="dpte:113789545"/>
<evidence type="ECO:0000256" key="4">
    <source>
        <dbReference type="ARBA" id="ARBA00004406"/>
    </source>
</evidence>
<dbReference type="InParanoid" id="A0A6P6XN72"/>
<keyword evidence="8" id="KW-0492">Microsome</keyword>
<dbReference type="AlphaFoldDB" id="A0A6P6XN72"/>
<evidence type="ECO:0000313" key="16">
    <source>
        <dbReference type="Proteomes" id="UP000515146"/>
    </source>
</evidence>
<dbReference type="GO" id="GO:0005506">
    <property type="term" value="F:iron ion binding"/>
    <property type="evidence" value="ECO:0007669"/>
    <property type="project" value="InterPro"/>
</dbReference>
<dbReference type="PRINTS" id="PR00385">
    <property type="entry name" value="P450"/>
</dbReference>
<evidence type="ECO:0000256" key="9">
    <source>
        <dbReference type="ARBA" id="ARBA00023002"/>
    </source>
</evidence>
<reference evidence="17" key="1">
    <citation type="submission" date="2025-08" db="UniProtKB">
        <authorList>
            <consortium name="RefSeq"/>
        </authorList>
    </citation>
    <scope>IDENTIFICATION</scope>
    <source>
        <strain evidence="17">Airmid</strain>
    </source>
</reference>
<organism evidence="16 17">
    <name type="scientific">Dermatophagoides pteronyssinus</name>
    <name type="common">European house dust mite</name>
    <dbReference type="NCBI Taxonomy" id="6956"/>
    <lineage>
        <taxon>Eukaryota</taxon>
        <taxon>Metazoa</taxon>
        <taxon>Ecdysozoa</taxon>
        <taxon>Arthropoda</taxon>
        <taxon>Chelicerata</taxon>
        <taxon>Arachnida</taxon>
        <taxon>Acari</taxon>
        <taxon>Acariformes</taxon>
        <taxon>Sarcoptiformes</taxon>
        <taxon>Astigmata</taxon>
        <taxon>Psoroptidia</taxon>
        <taxon>Analgoidea</taxon>
        <taxon>Pyroglyphidae</taxon>
        <taxon>Dermatophagoidinae</taxon>
        <taxon>Dermatophagoides</taxon>
    </lineage>
</organism>
<comment type="similarity">
    <text evidence="5 14">Belongs to the cytochrome P450 family.</text>
</comment>
<dbReference type="GO" id="GO:0008395">
    <property type="term" value="F:steroid hydroxylase activity"/>
    <property type="evidence" value="ECO:0007669"/>
    <property type="project" value="TreeGrafter"/>
</dbReference>
<keyword evidence="7 13" id="KW-0479">Metal-binding</keyword>
<dbReference type="OrthoDB" id="2789670at2759"/>
<dbReference type="SUPFAM" id="SSF48264">
    <property type="entry name" value="Cytochrome P450"/>
    <property type="match status" value="1"/>
</dbReference>
<comment type="function">
    <text evidence="12">Cytochromes P450 are a group of heme-thiolate monooxygenases. They oxidize a variety of structurally unrelated compounds, including steroids, fatty acids, and xenobiotics.</text>
</comment>
<dbReference type="PRINTS" id="PR00465">
    <property type="entry name" value="EP450IV"/>
</dbReference>
<feature type="binding site" description="axial binding residue" evidence="13">
    <location>
        <position position="461"/>
    </location>
    <ligand>
        <name>heme</name>
        <dbReference type="ChEBI" id="CHEBI:30413"/>
    </ligand>
    <ligandPart>
        <name>Fe</name>
        <dbReference type="ChEBI" id="CHEBI:18248"/>
    </ligandPart>
</feature>
<evidence type="ECO:0000256" key="1">
    <source>
        <dbReference type="ARBA" id="ARBA00001971"/>
    </source>
</evidence>
<comment type="subcellular location">
    <subcellularLocation>
        <location evidence="4">Endoplasmic reticulum membrane</location>
        <topology evidence="4">Peripheral membrane protein</topology>
    </subcellularLocation>
    <subcellularLocation>
        <location evidence="3">Microsome membrane</location>
        <topology evidence="3">Peripheral membrane protein</topology>
    </subcellularLocation>
</comment>
<evidence type="ECO:0000256" key="8">
    <source>
        <dbReference type="ARBA" id="ARBA00022848"/>
    </source>
</evidence>
<dbReference type="Proteomes" id="UP000515146">
    <property type="component" value="Unplaced"/>
</dbReference>
<name>A0A6P6XN72_DERPT</name>
<evidence type="ECO:0000313" key="17">
    <source>
        <dbReference type="RefSeq" id="XP_027194897.1"/>
    </source>
</evidence>
<evidence type="ECO:0000256" key="3">
    <source>
        <dbReference type="ARBA" id="ARBA00004174"/>
    </source>
</evidence>
<evidence type="ECO:0000256" key="14">
    <source>
        <dbReference type="RuleBase" id="RU000461"/>
    </source>
</evidence>
<evidence type="ECO:0000256" key="11">
    <source>
        <dbReference type="ARBA" id="ARBA00023033"/>
    </source>
</evidence>
<evidence type="ECO:0000256" key="5">
    <source>
        <dbReference type="ARBA" id="ARBA00010617"/>
    </source>
</evidence>
<keyword evidence="10 13" id="KW-0408">Iron</keyword>
<keyword evidence="6 13" id="KW-0349">Heme</keyword>
<comment type="cofactor">
    <cofactor evidence="1 13">
        <name>heme</name>
        <dbReference type="ChEBI" id="CHEBI:30413"/>
    </cofactor>
</comment>
<sequence length="513" mass="59706">MFFHSIILTIATAIIVISAIYKYYRCHTFWQRQGIKARYVPDFGWMREPMHEFFYREAKKFGNIFGIYGIGNSFLIMNDPKIAREISTKEFHKFPIRWGNYFGKTSVILSLVFIQDYDAWKRIRAIAAPAFTSAKLKAMITPINNISNNFVNNLKKHAENGEMFDMKIYTNALAMDVIASCGFGIELNSINEYNHPLVKHALRIMNVDFTFSMIICMVFPSLGRFLDFDPVDRKSAKFFDDLTFKIIEDRLKRKNQRKNYKSKNFSIILILIKVIFLSEKKDLIGLLVEQTVNDNSESNEIDKKEQKLKGISRKEIAGQVIGFFLAGYDTTNVALCHIIYYLIKHPEWQDKLYEELSTHDSSLDYESLRNLPILNGVIYETLRLKPPVNYIPRFTNKDTTLLNTGIKIPAKTTILSHPYIIHRMPEYFPDPESFQPERFMGEKSMESSIAYMPFGLGNRFCVGMRFALIELRAAVAHLILNYRLLPDPNLKLDYYKGHFILSPKQLMIRIAKR</sequence>
<protein>
    <submittedName>
        <fullName evidence="17">Lithocholate 6-beta-hydroxylase-like isoform X1</fullName>
    </submittedName>
</protein>
<keyword evidence="16" id="KW-1185">Reference proteome</keyword>
<dbReference type="Pfam" id="PF00067">
    <property type="entry name" value="p450"/>
    <property type="match status" value="1"/>
</dbReference>
<dbReference type="InterPro" id="IPR017972">
    <property type="entry name" value="Cyt_P450_CS"/>
</dbReference>
<evidence type="ECO:0000256" key="2">
    <source>
        <dbReference type="ARBA" id="ARBA00003690"/>
    </source>
</evidence>
<dbReference type="Gene3D" id="1.10.630.10">
    <property type="entry name" value="Cytochrome P450"/>
    <property type="match status" value="1"/>
</dbReference>
<gene>
    <name evidence="17" type="primary">LOC113789545</name>
</gene>
<dbReference type="RefSeq" id="XP_027194897.1">
    <property type="nucleotide sequence ID" value="XM_027339096.1"/>
</dbReference>
<dbReference type="GO" id="GO:0005789">
    <property type="term" value="C:endoplasmic reticulum membrane"/>
    <property type="evidence" value="ECO:0007669"/>
    <property type="project" value="UniProtKB-SubCell"/>
</dbReference>
<dbReference type="PANTHER" id="PTHR24302">
    <property type="entry name" value="CYTOCHROME P450 FAMILY 3"/>
    <property type="match status" value="1"/>
</dbReference>
<dbReference type="GO" id="GO:0016705">
    <property type="term" value="F:oxidoreductase activity, acting on paired donors, with incorporation or reduction of molecular oxygen"/>
    <property type="evidence" value="ECO:0007669"/>
    <property type="project" value="InterPro"/>
</dbReference>
<dbReference type="InterPro" id="IPR036396">
    <property type="entry name" value="Cyt_P450_sf"/>
</dbReference>
<keyword evidence="9 14" id="KW-0560">Oxidoreductase</keyword>
<evidence type="ECO:0000256" key="6">
    <source>
        <dbReference type="ARBA" id="ARBA00022617"/>
    </source>
</evidence>
<dbReference type="PANTHER" id="PTHR24302:SF15">
    <property type="entry name" value="FATTY-ACID PEROXYGENASE"/>
    <property type="match status" value="1"/>
</dbReference>
<dbReference type="InterPro" id="IPR050705">
    <property type="entry name" value="Cytochrome_P450_3A"/>
</dbReference>
<evidence type="ECO:0000256" key="15">
    <source>
        <dbReference type="SAM" id="Phobius"/>
    </source>
</evidence>
<keyword evidence="11 14" id="KW-0503">Monooxygenase</keyword>